<dbReference type="Proteomes" id="UP001359886">
    <property type="component" value="Unassembled WGS sequence"/>
</dbReference>
<dbReference type="EMBL" id="JAZHOG010000002">
    <property type="protein sequence ID" value="MEJ8566888.1"/>
    <property type="molecule type" value="Genomic_DNA"/>
</dbReference>
<organism evidence="2 3">
    <name type="scientific">Elongatibacter sediminis</name>
    <dbReference type="NCBI Taxonomy" id="3119006"/>
    <lineage>
        <taxon>Bacteria</taxon>
        <taxon>Pseudomonadati</taxon>
        <taxon>Pseudomonadota</taxon>
        <taxon>Gammaproteobacteria</taxon>
        <taxon>Chromatiales</taxon>
        <taxon>Wenzhouxiangellaceae</taxon>
        <taxon>Elongatibacter</taxon>
    </lineage>
</organism>
<proteinExistence type="predicted"/>
<protein>
    <submittedName>
        <fullName evidence="2">Glycosyltransferase family A protein</fullName>
        <ecNumber evidence="2">2.4.-.-</ecNumber>
    </submittedName>
</protein>
<dbReference type="SUPFAM" id="SSF53448">
    <property type="entry name" value="Nucleotide-diphospho-sugar transferases"/>
    <property type="match status" value="1"/>
</dbReference>
<dbReference type="CDD" id="cd00761">
    <property type="entry name" value="Glyco_tranf_GTA_type"/>
    <property type="match status" value="1"/>
</dbReference>
<evidence type="ECO:0000259" key="1">
    <source>
        <dbReference type="Pfam" id="PF00535"/>
    </source>
</evidence>
<dbReference type="Pfam" id="PF00535">
    <property type="entry name" value="Glycos_transf_2"/>
    <property type="match status" value="1"/>
</dbReference>
<dbReference type="Gene3D" id="3.90.550.10">
    <property type="entry name" value="Spore Coat Polysaccharide Biosynthesis Protein SpsA, Chain A"/>
    <property type="match status" value="1"/>
</dbReference>
<dbReference type="RefSeq" id="WP_354694257.1">
    <property type="nucleotide sequence ID" value="NZ_JAZHOG010000002.1"/>
</dbReference>
<keyword evidence="3" id="KW-1185">Reference proteome</keyword>
<dbReference type="InterPro" id="IPR001173">
    <property type="entry name" value="Glyco_trans_2-like"/>
</dbReference>
<dbReference type="PANTHER" id="PTHR43685:SF2">
    <property type="entry name" value="GLYCOSYLTRANSFERASE 2-LIKE DOMAIN-CONTAINING PROTEIN"/>
    <property type="match status" value="1"/>
</dbReference>
<evidence type="ECO:0000313" key="3">
    <source>
        <dbReference type="Proteomes" id="UP001359886"/>
    </source>
</evidence>
<dbReference type="AlphaFoldDB" id="A0AAW9RAH6"/>
<reference evidence="2 3" key="1">
    <citation type="submission" date="2024-02" db="EMBL/GenBank/DDBJ databases">
        <title>A novel Wenzhouxiangellaceae bacterium, isolated from coastal sediments.</title>
        <authorList>
            <person name="Du Z.-J."/>
            <person name="Ye Y.-Q."/>
            <person name="Zhang X.-Y."/>
        </authorList>
    </citation>
    <scope>NUCLEOTIDE SEQUENCE [LARGE SCALE GENOMIC DNA]</scope>
    <source>
        <strain evidence="2 3">CH-27</strain>
    </source>
</reference>
<comment type="caution">
    <text evidence="2">The sequence shown here is derived from an EMBL/GenBank/DDBJ whole genome shotgun (WGS) entry which is preliminary data.</text>
</comment>
<dbReference type="GO" id="GO:0016757">
    <property type="term" value="F:glycosyltransferase activity"/>
    <property type="evidence" value="ECO:0007669"/>
    <property type="project" value="UniProtKB-KW"/>
</dbReference>
<keyword evidence="2" id="KW-0328">Glycosyltransferase</keyword>
<name>A0AAW9RAH6_9GAMM</name>
<accession>A0AAW9RAH6</accession>
<dbReference type="InterPro" id="IPR050834">
    <property type="entry name" value="Glycosyltransf_2"/>
</dbReference>
<dbReference type="PANTHER" id="PTHR43685">
    <property type="entry name" value="GLYCOSYLTRANSFERASE"/>
    <property type="match status" value="1"/>
</dbReference>
<keyword evidence="2" id="KW-0808">Transferase</keyword>
<dbReference type="EC" id="2.4.-.-" evidence="2"/>
<gene>
    <name evidence="2" type="ORF">V3330_04570</name>
</gene>
<dbReference type="InterPro" id="IPR029044">
    <property type="entry name" value="Nucleotide-diphossugar_trans"/>
</dbReference>
<sequence length="323" mass="35571">MSKDCQKPLVSVIVPARNAERYIAETIDSVIRQSWTHFELLVVDNASTDATACVVHKHEDERVRVISCERPGAAAARNVGMRAARGDFIQFLDADDILGRNKLELQLKALQDWGTALAIASCPWVRFNHDLAEACVHAEAVWPIADPLDWIVCSLTGGGMMQTGGWLVHRQLVEAAGFWNEDLSLHDDGEYFTRMLLQAERLVFVPDARVYYRTVPGSLSRQRDRAAIESAFKVCQARDTQLLAAEDSSRVRAALATQYAQFAYEFSQSAPDLAASALSRMKALGKPVNCVGGYAFRWVAAVVGFARSLALRQAVAGFRDAPG</sequence>
<feature type="domain" description="Glycosyltransferase 2-like" evidence="1">
    <location>
        <begin position="11"/>
        <end position="124"/>
    </location>
</feature>
<evidence type="ECO:0000313" key="2">
    <source>
        <dbReference type="EMBL" id="MEJ8566888.1"/>
    </source>
</evidence>